<dbReference type="STRING" id="121616.GA0070216_111204"/>
<feature type="region of interest" description="Disordered" evidence="1">
    <location>
        <begin position="1"/>
        <end position="36"/>
    </location>
</feature>
<evidence type="ECO:0008006" key="4">
    <source>
        <dbReference type="Google" id="ProtNLM"/>
    </source>
</evidence>
<evidence type="ECO:0000313" key="2">
    <source>
        <dbReference type="EMBL" id="SCF37306.1"/>
    </source>
</evidence>
<protein>
    <recommendedName>
        <fullName evidence="4">Flavin reductase</fullName>
    </recommendedName>
</protein>
<evidence type="ECO:0000313" key="3">
    <source>
        <dbReference type="Proteomes" id="UP000198797"/>
    </source>
</evidence>
<accession>A0A1C4ZWP5</accession>
<organism evidence="2 3">
    <name type="scientific">Micromonospora matsumotoense</name>
    <dbReference type="NCBI Taxonomy" id="121616"/>
    <lineage>
        <taxon>Bacteria</taxon>
        <taxon>Bacillati</taxon>
        <taxon>Actinomycetota</taxon>
        <taxon>Actinomycetes</taxon>
        <taxon>Micromonosporales</taxon>
        <taxon>Micromonosporaceae</taxon>
        <taxon>Micromonospora</taxon>
    </lineage>
</organism>
<proteinExistence type="predicted"/>
<name>A0A1C4ZWP5_9ACTN</name>
<gene>
    <name evidence="2" type="ORF">GA0070216_111204</name>
</gene>
<dbReference type="EMBL" id="FMCU01000011">
    <property type="protein sequence ID" value="SCF37306.1"/>
    <property type="molecule type" value="Genomic_DNA"/>
</dbReference>
<keyword evidence="3" id="KW-1185">Reference proteome</keyword>
<evidence type="ECO:0000256" key="1">
    <source>
        <dbReference type="SAM" id="MobiDB-lite"/>
    </source>
</evidence>
<dbReference type="Proteomes" id="UP000198797">
    <property type="component" value="Unassembled WGS sequence"/>
</dbReference>
<feature type="compositionally biased region" description="Basic residues" evidence="1">
    <location>
        <begin position="20"/>
        <end position="29"/>
    </location>
</feature>
<sequence length="92" mass="10237">MNSRSFPVPRLGPYADRPRAHPPRAHPPRAHPPGGRPHLPLRPLWVCRACGGPWPCAEGRLLLRIEYDAHLVDLAVYLSGRSITRRAMTCSG</sequence>
<reference evidence="3" key="1">
    <citation type="submission" date="2016-06" db="EMBL/GenBank/DDBJ databases">
        <authorList>
            <person name="Varghese N."/>
            <person name="Submissions Spin"/>
        </authorList>
    </citation>
    <scope>NUCLEOTIDE SEQUENCE [LARGE SCALE GENOMIC DNA]</scope>
    <source>
        <strain evidence="3">DSM 44100</strain>
    </source>
</reference>
<dbReference type="AlphaFoldDB" id="A0A1C4ZWP5"/>